<dbReference type="AlphaFoldDB" id="A0A9P6A951"/>
<comment type="caution">
    <text evidence="1">The sequence shown here is derived from an EMBL/GenBank/DDBJ whole genome shotgun (WGS) entry which is preliminary data.</text>
</comment>
<proteinExistence type="predicted"/>
<organism evidence="1 2">
    <name type="scientific">Pleurotus eryngii</name>
    <name type="common">Boletus of the steppes</name>
    <dbReference type="NCBI Taxonomy" id="5323"/>
    <lineage>
        <taxon>Eukaryota</taxon>
        <taxon>Fungi</taxon>
        <taxon>Dikarya</taxon>
        <taxon>Basidiomycota</taxon>
        <taxon>Agaricomycotina</taxon>
        <taxon>Agaricomycetes</taxon>
        <taxon>Agaricomycetidae</taxon>
        <taxon>Agaricales</taxon>
        <taxon>Pleurotineae</taxon>
        <taxon>Pleurotaceae</taxon>
        <taxon>Pleurotus</taxon>
    </lineage>
</organism>
<reference evidence="1" key="1">
    <citation type="submission" date="2020-11" db="EMBL/GenBank/DDBJ databases">
        <authorList>
            <consortium name="DOE Joint Genome Institute"/>
            <person name="Ahrendt S."/>
            <person name="Riley R."/>
            <person name="Andreopoulos W."/>
            <person name="Labutti K."/>
            <person name="Pangilinan J."/>
            <person name="Ruiz-Duenas F.J."/>
            <person name="Barrasa J.M."/>
            <person name="Sanchez-Garcia M."/>
            <person name="Camarero S."/>
            <person name="Miyauchi S."/>
            <person name="Serrano A."/>
            <person name="Linde D."/>
            <person name="Babiker R."/>
            <person name="Drula E."/>
            <person name="Ayuso-Fernandez I."/>
            <person name="Pacheco R."/>
            <person name="Padilla G."/>
            <person name="Ferreira P."/>
            <person name="Barriuso J."/>
            <person name="Kellner H."/>
            <person name="Castanera R."/>
            <person name="Alfaro M."/>
            <person name="Ramirez L."/>
            <person name="Pisabarro A.G."/>
            <person name="Kuo A."/>
            <person name="Tritt A."/>
            <person name="Lipzen A."/>
            <person name="He G."/>
            <person name="Yan M."/>
            <person name="Ng V."/>
            <person name="Cullen D."/>
            <person name="Martin F."/>
            <person name="Rosso M.-N."/>
            <person name="Henrissat B."/>
            <person name="Hibbett D."/>
            <person name="Martinez A.T."/>
            <person name="Grigoriev I.V."/>
        </authorList>
    </citation>
    <scope>NUCLEOTIDE SEQUENCE</scope>
    <source>
        <strain evidence="1">ATCC 90797</strain>
    </source>
</reference>
<gene>
    <name evidence="1" type="ORF">BDN71DRAFT_1256540</name>
</gene>
<name>A0A9P6A951_PLEER</name>
<keyword evidence="2" id="KW-1185">Reference proteome</keyword>
<evidence type="ECO:0000313" key="1">
    <source>
        <dbReference type="EMBL" id="KAF9499994.1"/>
    </source>
</evidence>
<dbReference type="EMBL" id="MU154529">
    <property type="protein sequence ID" value="KAF9499994.1"/>
    <property type="molecule type" value="Genomic_DNA"/>
</dbReference>
<dbReference type="Proteomes" id="UP000807025">
    <property type="component" value="Unassembled WGS sequence"/>
</dbReference>
<protein>
    <submittedName>
        <fullName evidence="1">Uncharacterized protein</fullName>
    </submittedName>
</protein>
<evidence type="ECO:0000313" key="2">
    <source>
        <dbReference type="Proteomes" id="UP000807025"/>
    </source>
</evidence>
<accession>A0A9P6A951</accession>
<sequence>MPPRSTALRPHTHLMHALASFPLFSGIPNFASMCSGYHSIYVSFIHHHLPSFFFHFLHLIARPATLHQLSNYPTIHHISVESALSYISSRFIYYLSRTVRPPYSLTSRNFDKTRVVSHARYRIHIYHLHLHIYVYTYIRDDHCVA</sequence>